<evidence type="ECO:0000313" key="3">
    <source>
        <dbReference type="Proteomes" id="UP000613266"/>
    </source>
</evidence>
<organism evidence="2 3">
    <name type="scientific">Inhella proteolytica</name>
    <dbReference type="NCBI Taxonomy" id="2795029"/>
    <lineage>
        <taxon>Bacteria</taxon>
        <taxon>Pseudomonadati</taxon>
        <taxon>Pseudomonadota</taxon>
        <taxon>Betaproteobacteria</taxon>
        <taxon>Burkholderiales</taxon>
        <taxon>Sphaerotilaceae</taxon>
        <taxon>Inhella</taxon>
    </lineage>
</organism>
<keyword evidence="2" id="KW-0808">Transferase</keyword>
<reference evidence="2" key="1">
    <citation type="submission" date="2020-12" db="EMBL/GenBank/DDBJ databases">
        <title>The genome sequence of Inhella sp. 1Y17.</title>
        <authorList>
            <person name="Liu Y."/>
        </authorList>
    </citation>
    <scope>NUCLEOTIDE SEQUENCE</scope>
    <source>
        <strain evidence="2">1Y17</strain>
    </source>
</reference>
<dbReference type="GO" id="GO:0016301">
    <property type="term" value="F:kinase activity"/>
    <property type="evidence" value="ECO:0007669"/>
    <property type="project" value="UniProtKB-KW"/>
</dbReference>
<comment type="caution">
    <text evidence="2">The sequence shown here is derived from an EMBL/GenBank/DDBJ whole genome shotgun (WGS) entry which is preliminary data.</text>
</comment>
<accession>A0A931NHC1</accession>
<dbReference type="PANTHER" id="PTHR21310:SF15">
    <property type="entry name" value="AMINOGLYCOSIDE PHOSPHOTRANSFERASE DOMAIN-CONTAINING PROTEIN"/>
    <property type="match status" value="1"/>
</dbReference>
<name>A0A931NHC1_9BURK</name>
<keyword evidence="3" id="KW-1185">Reference proteome</keyword>
<evidence type="ECO:0000313" key="2">
    <source>
        <dbReference type="EMBL" id="MBH9578071.1"/>
    </source>
</evidence>
<feature type="domain" description="Aminoglycoside phosphotransferase" evidence="1">
    <location>
        <begin position="52"/>
        <end position="262"/>
    </location>
</feature>
<dbReference type="InterPro" id="IPR016259">
    <property type="entry name" value="Hygromycin-B_Kinase"/>
</dbReference>
<dbReference type="Pfam" id="PF01636">
    <property type="entry name" value="APH"/>
    <property type="match status" value="1"/>
</dbReference>
<dbReference type="InterPro" id="IPR051678">
    <property type="entry name" value="AGP_Transferase"/>
</dbReference>
<dbReference type="AlphaFoldDB" id="A0A931NHC1"/>
<sequence>MKFPAFDGPAGFDALHDEPQRWQPLLTELARGLGLAGAVQPLGEGTVLVAGVGEQQILKLYPPFLRDHWAFERGLLQRLHGRLAVPTPELQASGEQQGWAWTLMSRLPGQPLSRIWPQLDEARRGALLRQIGALAAQVHALPVGEQAALAPRWEDFIARQRAGCLARQRRTGLPEHLLAEVEACIAGPLPAGPDVLLTGEYTPMNLLVDAEGKQLTGMFDFGDGLVGPAAYDHGGPLCFLAAGHAARVAAYFDGYGLRQWDREVQLRLLLLHRYSCLRLQLAGCPGWEQATSLADLARRLWPD</sequence>
<gene>
    <name evidence="2" type="ORF">I7X39_14285</name>
</gene>
<dbReference type="Proteomes" id="UP000613266">
    <property type="component" value="Unassembled WGS sequence"/>
</dbReference>
<dbReference type="InterPro" id="IPR011009">
    <property type="entry name" value="Kinase-like_dom_sf"/>
</dbReference>
<dbReference type="PIRSF" id="PIRSF000707">
    <property type="entry name" value="Hygromycin-B_kinase"/>
    <property type="match status" value="1"/>
</dbReference>
<dbReference type="Gene3D" id="3.90.1200.10">
    <property type="match status" value="1"/>
</dbReference>
<evidence type="ECO:0000259" key="1">
    <source>
        <dbReference type="Pfam" id="PF01636"/>
    </source>
</evidence>
<dbReference type="CDD" id="cd05120">
    <property type="entry name" value="APH_ChoK_like"/>
    <property type="match status" value="1"/>
</dbReference>
<proteinExistence type="predicted"/>
<protein>
    <submittedName>
        <fullName evidence="2">Aminoglycoside 3'-phosphotransferase/choline kinase family protein</fullName>
    </submittedName>
</protein>
<dbReference type="EMBL" id="JAEDAK010000009">
    <property type="protein sequence ID" value="MBH9578071.1"/>
    <property type="molecule type" value="Genomic_DNA"/>
</dbReference>
<keyword evidence="2" id="KW-0418">Kinase</keyword>
<dbReference type="SUPFAM" id="SSF56112">
    <property type="entry name" value="Protein kinase-like (PK-like)"/>
    <property type="match status" value="1"/>
</dbReference>
<dbReference type="InterPro" id="IPR002575">
    <property type="entry name" value="Aminoglycoside_PTrfase"/>
</dbReference>
<dbReference type="PANTHER" id="PTHR21310">
    <property type="entry name" value="AMINOGLYCOSIDE PHOSPHOTRANSFERASE-RELATED-RELATED"/>
    <property type="match status" value="1"/>
</dbReference>